<dbReference type="SUPFAM" id="SSF53720">
    <property type="entry name" value="ALDH-like"/>
    <property type="match status" value="1"/>
</dbReference>
<dbReference type="InterPro" id="IPR029510">
    <property type="entry name" value="Ald_DH_CS_GLU"/>
</dbReference>
<evidence type="ECO:0000313" key="11">
    <source>
        <dbReference type="Proteomes" id="UP000238762"/>
    </source>
</evidence>
<keyword evidence="4" id="KW-0520">NAD</keyword>
<dbReference type="GO" id="GO:0006081">
    <property type="term" value="P:aldehyde metabolic process"/>
    <property type="evidence" value="ECO:0007669"/>
    <property type="project" value="InterPro"/>
</dbReference>
<evidence type="ECO:0000256" key="4">
    <source>
        <dbReference type="ARBA" id="ARBA00023027"/>
    </source>
</evidence>
<evidence type="ECO:0000256" key="7">
    <source>
        <dbReference type="PROSITE-ProRule" id="PRU10007"/>
    </source>
</evidence>
<evidence type="ECO:0000256" key="3">
    <source>
        <dbReference type="ARBA" id="ARBA00023002"/>
    </source>
</evidence>
<comment type="caution">
    <text evidence="10">The sequence shown here is derived from an EMBL/GenBank/DDBJ whole genome shotgun (WGS) entry which is preliminary data.</text>
</comment>
<dbReference type="InterPro" id="IPR016161">
    <property type="entry name" value="Ald_DH/histidinol_DH"/>
</dbReference>
<evidence type="ECO:0000256" key="5">
    <source>
        <dbReference type="PIRNR" id="PIRNR036492"/>
    </source>
</evidence>
<dbReference type="PROSITE" id="PS00070">
    <property type="entry name" value="ALDEHYDE_DEHYDR_CYS"/>
    <property type="match status" value="1"/>
</dbReference>
<dbReference type="InterPro" id="IPR016160">
    <property type="entry name" value="Ald_DH_CS_CYS"/>
</dbReference>
<keyword evidence="11" id="KW-1185">Reference proteome</keyword>
<dbReference type="GO" id="GO:0004029">
    <property type="term" value="F:aldehyde dehydrogenase (NAD+) activity"/>
    <property type="evidence" value="ECO:0007669"/>
    <property type="project" value="TreeGrafter"/>
</dbReference>
<comment type="similarity">
    <text evidence="1 5 8">Belongs to the aldehyde dehydrogenase family.</text>
</comment>
<proteinExistence type="inferred from homology"/>
<evidence type="ECO:0000256" key="1">
    <source>
        <dbReference type="ARBA" id="ARBA00009986"/>
    </source>
</evidence>
<feature type="active site" evidence="6">
    <location>
        <position position="247"/>
    </location>
</feature>
<evidence type="ECO:0000256" key="6">
    <source>
        <dbReference type="PIRSR" id="PIRSR036492-1"/>
    </source>
</evidence>
<feature type="domain" description="Aldehyde dehydrogenase" evidence="9">
    <location>
        <begin position="22"/>
        <end position="431"/>
    </location>
</feature>
<dbReference type="CDD" id="cd07136">
    <property type="entry name" value="ALDH_YwdH-P39616"/>
    <property type="match status" value="1"/>
</dbReference>
<organism evidence="10 11">
    <name type="scientific">Merismopedia glauca CCAP 1448/3</name>
    <dbReference type="NCBI Taxonomy" id="1296344"/>
    <lineage>
        <taxon>Bacteria</taxon>
        <taxon>Bacillati</taxon>
        <taxon>Cyanobacteriota</taxon>
        <taxon>Cyanophyceae</taxon>
        <taxon>Synechococcales</taxon>
        <taxon>Merismopediaceae</taxon>
        <taxon>Merismopedia</taxon>
    </lineage>
</organism>
<dbReference type="PANTHER" id="PTHR43570">
    <property type="entry name" value="ALDEHYDE DEHYDROGENASE"/>
    <property type="match status" value="1"/>
</dbReference>
<dbReference type="Gene3D" id="3.40.309.10">
    <property type="entry name" value="Aldehyde Dehydrogenase, Chain A, domain 2"/>
    <property type="match status" value="1"/>
</dbReference>
<dbReference type="PANTHER" id="PTHR43570:SF16">
    <property type="entry name" value="ALDEHYDE DEHYDROGENASE TYPE III, ISOFORM Q"/>
    <property type="match status" value="1"/>
</dbReference>
<keyword evidence="2" id="KW-0521">NADP</keyword>
<dbReference type="OrthoDB" id="9762913at2"/>
<dbReference type="Proteomes" id="UP000238762">
    <property type="component" value="Unassembled WGS sequence"/>
</dbReference>
<dbReference type="InterPro" id="IPR012394">
    <property type="entry name" value="Aldehyde_DH_NAD(P)"/>
</dbReference>
<keyword evidence="3 5" id="KW-0560">Oxidoreductase</keyword>
<dbReference type="PIRSF" id="PIRSF036492">
    <property type="entry name" value="ALDH"/>
    <property type="match status" value="1"/>
</dbReference>
<dbReference type="GO" id="GO:0005737">
    <property type="term" value="C:cytoplasm"/>
    <property type="evidence" value="ECO:0007669"/>
    <property type="project" value="TreeGrafter"/>
</dbReference>
<name>A0A2T1C0X0_9CYAN</name>
<dbReference type="FunFam" id="3.40.309.10:FF:000003">
    <property type="entry name" value="Aldehyde dehydrogenase"/>
    <property type="match status" value="1"/>
</dbReference>
<dbReference type="AlphaFoldDB" id="A0A2T1C0X0"/>
<reference evidence="10 11" key="1">
    <citation type="submission" date="2018-02" db="EMBL/GenBank/DDBJ databases">
        <authorList>
            <person name="Cohen D.B."/>
            <person name="Kent A.D."/>
        </authorList>
    </citation>
    <scope>NUCLEOTIDE SEQUENCE [LARGE SCALE GENOMIC DNA]</scope>
    <source>
        <strain evidence="10 11">CCAP 1448/3</strain>
    </source>
</reference>
<protein>
    <recommendedName>
        <fullName evidence="5">Aldehyde dehydrogenase</fullName>
    </recommendedName>
</protein>
<dbReference type="PROSITE" id="PS00687">
    <property type="entry name" value="ALDEHYDE_DEHYDR_GLU"/>
    <property type="match status" value="1"/>
</dbReference>
<dbReference type="FunFam" id="3.40.605.10:FF:000004">
    <property type="entry name" value="Aldehyde dehydrogenase"/>
    <property type="match status" value="1"/>
</dbReference>
<dbReference type="Pfam" id="PF00171">
    <property type="entry name" value="Aldedh"/>
    <property type="match status" value="1"/>
</dbReference>
<reference evidence="10 11" key="2">
    <citation type="submission" date="2018-03" db="EMBL/GenBank/DDBJ databases">
        <title>The ancient ancestry and fast evolution of plastids.</title>
        <authorList>
            <person name="Moore K.R."/>
            <person name="Magnabosco C."/>
            <person name="Momper L."/>
            <person name="Gold D.A."/>
            <person name="Bosak T."/>
            <person name="Fournier G.P."/>
        </authorList>
    </citation>
    <scope>NUCLEOTIDE SEQUENCE [LARGE SCALE GENOMIC DNA]</scope>
    <source>
        <strain evidence="10 11">CCAP 1448/3</strain>
    </source>
</reference>
<gene>
    <name evidence="10" type="ORF">C7B64_16625</name>
</gene>
<evidence type="ECO:0000256" key="2">
    <source>
        <dbReference type="ARBA" id="ARBA00022857"/>
    </source>
</evidence>
<evidence type="ECO:0000259" key="9">
    <source>
        <dbReference type="Pfam" id="PF00171"/>
    </source>
</evidence>
<feature type="active site" evidence="6 7">
    <location>
        <position position="213"/>
    </location>
</feature>
<accession>A0A2T1C0X0</accession>
<evidence type="ECO:0000313" key="10">
    <source>
        <dbReference type="EMBL" id="PSB01773.1"/>
    </source>
</evidence>
<dbReference type="InterPro" id="IPR016163">
    <property type="entry name" value="Ald_DH_C"/>
</dbReference>
<dbReference type="Gene3D" id="3.40.605.10">
    <property type="entry name" value="Aldehyde Dehydrogenase, Chain A, domain 1"/>
    <property type="match status" value="1"/>
</dbReference>
<dbReference type="RefSeq" id="WP_106289777.1">
    <property type="nucleotide sequence ID" value="NZ_CAWNTC010000117.1"/>
</dbReference>
<evidence type="ECO:0000256" key="8">
    <source>
        <dbReference type="RuleBase" id="RU003345"/>
    </source>
</evidence>
<dbReference type="InterPro" id="IPR015590">
    <property type="entry name" value="Aldehyde_DH_dom"/>
</dbReference>
<dbReference type="InterPro" id="IPR016162">
    <property type="entry name" value="Ald_DH_N"/>
</dbReference>
<dbReference type="EMBL" id="PVWJ01000089">
    <property type="protein sequence ID" value="PSB01773.1"/>
    <property type="molecule type" value="Genomic_DNA"/>
</dbReference>
<sequence>MLKISLSENVANLQRQFFATGKTLNLDFRIAQLKILKQAILDNEEEIFGALKADLNKPHFETYLSEIFLAVKEIDYTIKHLAKWVKPRKISTPIAQFPATCKIYPEPLGVVLIIGAWNYPINLTILPLVGAIAAGNCAVIKPSEIAENSSHIIGKIISKYFDQSYITVVEGDKHTTQELINQKFDHILFTGSPTVGKMIMKAAAEHLTPVTLELGGKSPCIVEPNPNLEYTAKRIVWGKFINGGQTCIAPDYLLVNHQIKDQLIKQIKTCIQEFFGNNPSESPDYTRIINQKQFNRLSHLLSECKIIIGGAKNHEDLYIEPTLVECFNLENPLLNEEIFGPILPVVEYTELAEAIAYINSRPKPLALYFFSHDKNQQQQVLESTSSGGVSINYTMMHSTVPGLPFGGVGNSGTGAYHGKAGFDTFSHSKSVLQKPFWIDLSLLYPPYQDKIKWLKLLIRI</sequence>